<reference evidence="2 3" key="1">
    <citation type="submission" date="2015-04" db="EMBL/GenBank/DDBJ databases">
        <title>Draft Genome Sequence of the Novel Agar-Digesting Marine Bacterium Q1.</title>
        <authorList>
            <person name="Li Y."/>
            <person name="Li D."/>
            <person name="Chen G."/>
            <person name="Du Z."/>
        </authorList>
    </citation>
    <scope>NUCLEOTIDE SEQUENCE [LARGE SCALE GENOMIC DNA]</scope>
    <source>
        <strain evidence="2 3">Q1</strain>
    </source>
</reference>
<dbReference type="STRING" id="1513271.XM47_15015"/>
<dbReference type="OrthoDB" id="6380717at2"/>
<protein>
    <recommendedName>
        <fullName evidence="4">Lipoprotein</fullName>
    </recommendedName>
</protein>
<accession>A0A0J8GNC0</accession>
<comment type="caution">
    <text evidence="2">The sequence shown here is derived from an EMBL/GenBank/DDBJ whole genome shotgun (WGS) entry which is preliminary data.</text>
</comment>
<evidence type="ECO:0000256" key="1">
    <source>
        <dbReference type="SAM" id="SignalP"/>
    </source>
</evidence>
<dbReference type="Proteomes" id="UP000037600">
    <property type="component" value="Unassembled WGS sequence"/>
</dbReference>
<dbReference type="EMBL" id="LAZL01000027">
    <property type="protein sequence ID" value="KMT64305.1"/>
    <property type="molecule type" value="Genomic_DNA"/>
</dbReference>
<evidence type="ECO:0000313" key="3">
    <source>
        <dbReference type="Proteomes" id="UP000037600"/>
    </source>
</evidence>
<dbReference type="RefSeq" id="WP_048694259.1">
    <property type="nucleotide sequence ID" value="NZ_KQ130499.1"/>
</dbReference>
<keyword evidence="3" id="KW-1185">Reference proteome</keyword>
<feature type="signal peptide" evidence="1">
    <location>
        <begin position="1"/>
        <end position="28"/>
    </location>
</feature>
<name>A0A0J8GNC0_9ALTE</name>
<gene>
    <name evidence="2" type="ORF">XM47_15015</name>
</gene>
<keyword evidence="1" id="KW-0732">Signal</keyword>
<feature type="chain" id="PRO_5005298416" description="Lipoprotein" evidence="1">
    <location>
        <begin position="29"/>
        <end position="434"/>
    </location>
</feature>
<evidence type="ECO:0000313" key="2">
    <source>
        <dbReference type="EMBL" id="KMT64305.1"/>
    </source>
</evidence>
<dbReference type="AlphaFoldDB" id="A0A0J8GNC0"/>
<sequence>MKRLIQHTKSLKRSFLLILVMASTHLVSGCSDSDDNNSMSKQAVTISGSAIKGTLNSAKVEAISAADMSVLGTTQTNNEGEYTLEFEKNADQDSGLILIKVSADEDTEMICDADKCGSVNNGDTVTASDLSGLELMTTLTLDKSTNSTVEVTGLPVNSLTTAATEVITNSLGGSVLSTLTGPDLSKLQQDASEVVLSSLGVSDRSLDIFSSKIPDATKIEAGLSASFSNQQKNTATQLSILNAAFAGTDDGLVNELSDYLNALKGALSSGDFNSNFSTTIQDIQAAYTEAYDILNGAGGIPSSVTIADFTSITWPSNINFENGGIVIDIKDPNTGGDGTGSWTLTITGKATVNGIQIDIPEVKVQNVAAVPSSANTADIESAFKQQTEVGGITVQNVSFNITEETSTKVVIEYSATITASGITQTQNLIYTYTR</sequence>
<dbReference type="PROSITE" id="PS51257">
    <property type="entry name" value="PROKAR_LIPOPROTEIN"/>
    <property type="match status" value="1"/>
</dbReference>
<organism evidence="2 3">
    <name type="scientific">Catenovulum maritimum</name>
    <dbReference type="NCBI Taxonomy" id="1513271"/>
    <lineage>
        <taxon>Bacteria</taxon>
        <taxon>Pseudomonadati</taxon>
        <taxon>Pseudomonadota</taxon>
        <taxon>Gammaproteobacteria</taxon>
        <taxon>Alteromonadales</taxon>
        <taxon>Alteromonadaceae</taxon>
        <taxon>Catenovulum</taxon>
    </lineage>
</organism>
<proteinExistence type="predicted"/>
<evidence type="ECO:0008006" key="4">
    <source>
        <dbReference type="Google" id="ProtNLM"/>
    </source>
</evidence>